<dbReference type="NCBIfam" id="NF041951">
    <property type="entry name" value="phage_RstR"/>
    <property type="match status" value="1"/>
</dbReference>
<evidence type="ECO:0000256" key="1">
    <source>
        <dbReference type="ARBA" id="ARBA00023125"/>
    </source>
</evidence>
<dbReference type="InterPro" id="IPR049639">
    <property type="entry name" value="RstR"/>
</dbReference>
<dbReference type="Proteomes" id="UP000831532">
    <property type="component" value="Chromosome"/>
</dbReference>
<keyword evidence="1" id="KW-0238">DNA-binding</keyword>
<organism evidence="3 4">
    <name type="scientific">Massilia violaceinigra</name>
    <dbReference type="NCBI Taxonomy" id="2045208"/>
    <lineage>
        <taxon>Bacteria</taxon>
        <taxon>Pseudomonadati</taxon>
        <taxon>Pseudomonadota</taxon>
        <taxon>Betaproteobacteria</taxon>
        <taxon>Burkholderiales</taxon>
        <taxon>Oxalobacteraceae</taxon>
        <taxon>Telluria group</taxon>
        <taxon>Massilia</taxon>
    </lineage>
</organism>
<dbReference type="SMART" id="SM00530">
    <property type="entry name" value="HTH_XRE"/>
    <property type="match status" value="1"/>
</dbReference>
<feature type="domain" description="HTH cro/C1-type" evidence="2">
    <location>
        <begin position="7"/>
        <end position="61"/>
    </location>
</feature>
<keyword evidence="4" id="KW-1185">Reference proteome</keyword>
<sequence>MSFPARLIQLRKALGLTQQSLSESAQLHVNQIRRYEAGTAQPTLDALIRLAKVLHVRLDDLVFGENERGPGEDLALQFEAVNQFTEDEKQTVRELLEGMILKHEARRWDASRAAAAAEAKAAAAAAEAKAPAAGVKRPVRAAGR</sequence>
<accession>A0ABY4AEQ4</accession>
<evidence type="ECO:0000259" key="2">
    <source>
        <dbReference type="PROSITE" id="PS50943"/>
    </source>
</evidence>
<evidence type="ECO:0000313" key="4">
    <source>
        <dbReference type="Proteomes" id="UP000831532"/>
    </source>
</evidence>
<dbReference type="CDD" id="cd00093">
    <property type="entry name" value="HTH_XRE"/>
    <property type="match status" value="1"/>
</dbReference>
<name>A0ABY4AEQ4_9BURK</name>
<dbReference type="PANTHER" id="PTHR46558">
    <property type="entry name" value="TRACRIPTIONAL REGULATORY PROTEIN-RELATED-RELATED"/>
    <property type="match status" value="1"/>
</dbReference>
<gene>
    <name evidence="3" type="ORF">INH39_07570</name>
</gene>
<dbReference type="InterPro" id="IPR010982">
    <property type="entry name" value="Lambda_DNA-bd_dom_sf"/>
</dbReference>
<dbReference type="Pfam" id="PF01381">
    <property type="entry name" value="HTH_3"/>
    <property type="match status" value="1"/>
</dbReference>
<dbReference type="Gene3D" id="1.10.260.40">
    <property type="entry name" value="lambda repressor-like DNA-binding domains"/>
    <property type="match status" value="1"/>
</dbReference>
<reference evidence="3 4" key="1">
    <citation type="submission" date="2020-10" db="EMBL/GenBank/DDBJ databases">
        <title>Genome analysis of Massilia species.</title>
        <authorList>
            <person name="Jung D.-H."/>
        </authorList>
    </citation>
    <scope>NUCLEOTIDE SEQUENCE [LARGE SCALE GENOMIC DNA]</scope>
    <source>
        <strain evidence="4">sipir</strain>
    </source>
</reference>
<protein>
    <submittedName>
        <fullName evidence="3">Helix-turn-helix transcriptional regulator</fullName>
    </submittedName>
</protein>
<dbReference type="PANTHER" id="PTHR46558:SF4">
    <property type="entry name" value="DNA-BIDING PHAGE PROTEIN"/>
    <property type="match status" value="1"/>
</dbReference>
<dbReference type="SUPFAM" id="SSF47413">
    <property type="entry name" value="lambda repressor-like DNA-binding domains"/>
    <property type="match status" value="1"/>
</dbReference>
<dbReference type="InterPro" id="IPR001387">
    <property type="entry name" value="Cro/C1-type_HTH"/>
</dbReference>
<proteinExistence type="predicted"/>
<dbReference type="EMBL" id="CP063361">
    <property type="protein sequence ID" value="UOD33275.1"/>
    <property type="molecule type" value="Genomic_DNA"/>
</dbReference>
<evidence type="ECO:0000313" key="3">
    <source>
        <dbReference type="EMBL" id="UOD33275.1"/>
    </source>
</evidence>
<dbReference type="PROSITE" id="PS50943">
    <property type="entry name" value="HTH_CROC1"/>
    <property type="match status" value="1"/>
</dbReference>